<dbReference type="EMBL" id="SPUK01000004">
    <property type="protein sequence ID" value="TQV97868.1"/>
    <property type="molecule type" value="Genomic_DNA"/>
</dbReference>
<keyword evidence="3" id="KW-1185">Reference proteome</keyword>
<protein>
    <submittedName>
        <fullName evidence="2">Uncharacterized protein</fullName>
    </submittedName>
</protein>
<evidence type="ECO:0000313" key="3">
    <source>
        <dbReference type="Proteomes" id="UP000315783"/>
    </source>
</evidence>
<evidence type="ECO:0000256" key="1">
    <source>
        <dbReference type="SAM" id="MobiDB-lite"/>
    </source>
</evidence>
<evidence type="ECO:0000313" key="2">
    <source>
        <dbReference type="EMBL" id="TQV97868.1"/>
    </source>
</evidence>
<comment type="caution">
    <text evidence="2">The sequence shown here is derived from an EMBL/GenBank/DDBJ whole genome shotgun (WGS) entry which is preliminary data.</text>
</comment>
<feature type="region of interest" description="Disordered" evidence="1">
    <location>
        <begin position="66"/>
        <end position="95"/>
    </location>
</feature>
<dbReference type="Proteomes" id="UP000315783">
    <property type="component" value="Unassembled WGS sequence"/>
</dbReference>
<name>A0A545V830_9HYPO</name>
<proteinExistence type="predicted"/>
<gene>
    <name evidence="2" type="ORF">IF1G_03611</name>
</gene>
<accession>A0A545V830</accession>
<dbReference type="AlphaFoldDB" id="A0A545V830"/>
<reference evidence="2 3" key="1">
    <citation type="journal article" date="2019" name="Appl. Microbiol. Biotechnol.">
        <title>Genome sequence of Isaria javanica and comparative genome analysis insights into family S53 peptidase evolution in fungal entomopathogens.</title>
        <authorList>
            <person name="Lin R."/>
            <person name="Zhang X."/>
            <person name="Xin B."/>
            <person name="Zou M."/>
            <person name="Gao Y."/>
            <person name="Qin F."/>
            <person name="Hu Q."/>
            <person name="Xie B."/>
            <person name="Cheng X."/>
        </authorList>
    </citation>
    <scope>NUCLEOTIDE SEQUENCE [LARGE SCALE GENOMIC DNA]</scope>
    <source>
        <strain evidence="2 3">IJ1G</strain>
    </source>
</reference>
<sequence length="138" mass="15186">MERIGLYLSAFSESFSLFLLPRSVSHSPRIHRLGNPFNRIDSAAFEQLSWGSPGALGPFILLDPSSPHSPRRQRGGTAAQWPGNPMRIATRTPPPQMVQIPDTHLLQCLPSGRSVNSVISFFYASSSSIGLDLDRLRS</sequence>
<organism evidence="2 3">
    <name type="scientific">Cordyceps javanica</name>
    <dbReference type="NCBI Taxonomy" id="43265"/>
    <lineage>
        <taxon>Eukaryota</taxon>
        <taxon>Fungi</taxon>
        <taxon>Dikarya</taxon>
        <taxon>Ascomycota</taxon>
        <taxon>Pezizomycotina</taxon>
        <taxon>Sordariomycetes</taxon>
        <taxon>Hypocreomycetidae</taxon>
        <taxon>Hypocreales</taxon>
        <taxon>Cordycipitaceae</taxon>
        <taxon>Cordyceps</taxon>
    </lineage>
</organism>